<evidence type="ECO:0000313" key="1">
    <source>
        <dbReference type="EMBL" id="DAE27615.1"/>
    </source>
</evidence>
<reference evidence="1" key="1">
    <citation type="journal article" date="2021" name="Proc. Natl. Acad. Sci. U.S.A.">
        <title>A Catalog of Tens of Thousands of Viruses from Human Metagenomes Reveals Hidden Associations with Chronic Diseases.</title>
        <authorList>
            <person name="Tisza M.J."/>
            <person name="Buck C.B."/>
        </authorList>
    </citation>
    <scope>NUCLEOTIDE SEQUENCE</scope>
    <source>
        <strain evidence="1">Cti5L29</strain>
    </source>
</reference>
<name>A0A8S5R8D9_9VIRU</name>
<accession>A0A8S5R8D9</accession>
<dbReference type="EMBL" id="BK015841">
    <property type="protein sequence ID" value="DAE27615.1"/>
    <property type="molecule type" value="Genomic_DNA"/>
</dbReference>
<sequence>MFSHITPFALSNNNLLCNIDKQSQLPHITLPYAIVIILSTKSMSSVLIKVRSI</sequence>
<protein>
    <submittedName>
        <fullName evidence="1">Uncharacterized protein</fullName>
    </submittedName>
</protein>
<proteinExistence type="predicted"/>
<organism evidence="1">
    <name type="scientific">virus sp. cti5L29</name>
    <dbReference type="NCBI Taxonomy" id="2826813"/>
    <lineage>
        <taxon>Viruses</taxon>
    </lineage>
</organism>